<evidence type="ECO:0000313" key="3">
    <source>
        <dbReference type="EMBL" id="SDT57619.1"/>
    </source>
</evidence>
<dbReference type="CDD" id="cd13589">
    <property type="entry name" value="PBP2_polyamine_RpCGA009"/>
    <property type="match status" value="1"/>
</dbReference>
<dbReference type="PANTHER" id="PTHR30006">
    <property type="entry name" value="THIAMINE-BINDING PERIPLASMIC PROTEIN-RELATED"/>
    <property type="match status" value="1"/>
</dbReference>
<keyword evidence="2" id="KW-0574">Periplasm</keyword>
<dbReference type="PRINTS" id="PR00909">
    <property type="entry name" value="SPERMDNBNDNG"/>
</dbReference>
<name>A0A1H2BI97_9BRAD</name>
<dbReference type="SUPFAM" id="SSF53850">
    <property type="entry name" value="Periplasmic binding protein-like II"/>
    <property type="match status" value="1"/>
</dbReference>
<reference evidence="4" key="1">
    <citation type="submission" date="2016-10" db="EMBL/GenBank/DDBJ databases">
        <authorList>
            <person name="Varghese N."/>
            <person name="Submissions S."/>
        </authorList>
    </citation>
    <scope>NUCLEOTIDE SEQUENCE [LARGE SCALE GENOMIC DNA]</scope>
    <source>
        <strain evidence="4">GAS369</strain>
    </source>
</reference>
<dbReference type="InterPro" id="IPR006059">
    <property type="entry name" value="SBP"/>
</dbReference>
<keyword evidence="1" id="KW-0732">Signal</keyword>
<dbReference type="GO" id="GO:0015846">
    <property type="term" value="P:polyamine transport"/>
    <property type="evidence" value="ECO:0007669"/>
    <property type="project" value="InterPro"/>
</dbReference>
<dbReference type="EMBL" id="LT629750">
    <property type="protein sequence ID" value="SDT57619.1"/>
    <property type="molecule type" value="Genomic_DNA"/>
</dbReference>
<dbReference type="Pfam" id="PF13416">
    <property type="entry name" value="SBP_bac_8"/>
    <property type="match status" value="1"/>
</dbReference>
<sequence length="352" mass="38512">MKDVPAIEGINRRKLIKATGGLAITLGLGVPALAQQGGLATTVFGGAYEREYRKNVIEPFEKETGAKVLAKLGSTSEWLTNALVNRSSPEIDLLMLPYPDSMKAVLEDIGMPLSVADIPNLRDVDPVWFDQYNKQAVALDYVGYGIAYREDLVPTPPTSWKDLWNPAYKGKVTVPDIGQWGSWELIVISALLNGGSEDNLDPAFKALKELKPHVRQFFKGGGDISNLLGSGEAWVCGMTTNIPAYGLIDAGKPVKFIFPSEGAMVGAASYHVAKNAKNAALCWKFINFALSRPIQENFCNGVVAAPTNVTAVINERTRQRVPDHGHLKLFNWAKIIPQMSDLADRWNQEVAF</sequence>
<dbReference type="InterPro" id="IPR001188">
    <property type="entry name" value="Sperm_putr-bd"/>
</dbReference>
<dbReference type="AlphaFoldDB" id="A0A1H2BI97"/>
<dbReference type="GO" id="GO:0030976">
    <property type="term" value="F:thiamine pyrophosphate binding"/>
    <property type="evidence" value="ECO:0007669"/>
    <property type="project" value="TreeGrafter"/>
</dbReference>
<dbReference type="GO" id="GO:0019808">
    <property type="term" value="F:polyamine binding"/>
    <property type="evidence" value="ECO:0007669"/>
    <property type="project" value="InterPro"/>
</dbReference>
<dbReference type="InterPro" id="IPR006311">
    <property type="entry name" value="TAT_signal"/>
</dbReference>
<dbReference type="PROSITE" id="PS51318">
    <property type="entry name" value="TAT"/>
    <property type="match status" value="1"/>
</dbReference>
<accession>A0A1H2BI97</accession>
<gene>
    <name evidence="3" type="ORF">SAMN05444158_7179</name>
</gene>
<organism evidence="3 4">
    <name type="scientific">Bradyrhizobium canariense</name>
    <dbReference type="NCBI Taxonomy" id="255045"/>
    <lineage>
        <taxon>Bacteria</taxon>
        <taxon>Pseudomonadati</taxon>
        <taxon>Pseudomonadota</taxon>
        <taxon>Alphaproteobacteria</taxon>
        <taxon>Hyphomicrobiales</taxon>
        <taxon>Nitrobacteraceae</taxon>
        <taxon>Bradyrhizobium</taxon>
    </lineage>
</organism>
<dbReference type="GO" id="GO:0030975">
    <property type="term" value="F:thiamine binding"/>
    <property type="evidence" value="ECO:0007669"/>
    <property type="project" value="TreeGrafter"/>
</dbReference>
<evidence type="ECO:0000256" key="1">
    <source>
        <dbReference type="ARBA" id="ARBA00022729"/>
    </source>
</evidence>
<dbReference type="RefSeq" id="WP_146690674.1">
    <property type="nucleotide sequence ID" value="NZ_LT629750.1"/>
</dbReference>
<dbReference type="GO" id="GO:0015888">
    <property type="term" value="P:thiamine transport"/>
    <property type="evidence" value="ECO:0007669"/>
    <property type="project" value="TreeGrafter"/>
</dbReference>
<dbReference type="PANTHER" id="PTHR30006:SF2">
    <property type="entry name" value="ABC TRANSPORTER SUBSTRATE-BINDING PROTEIN"/>
    <property type="match status" value="1"/>
</dbReference>
<dbReference type="GO" id="GO:0030288">
    <property type="term" value="C:outer membrane-bounded periplasmic space"/>
    <property type="evidence" value="ECO:0007669"/>
    <property type="project" value="TreeGrafter"/>
</dbReference>
<dbReference type="Gene3D" id="3.40.190.10">
    <property type="entry name" value="Periplasmic binding protein-like II"/>
    <property type="match status" value="2"/>
</dbReference>
<keyword evidence="4" id="KW-1185">Reference proteome</keyword>
<protein>
    <submittedName>
        <fullName evidence="3">Putative spermidine/putrescine transport system substrate-binding protein</fullName>
    </submittedName>
</protein>
<evidence type="ECO:0000313" key="4">
    <source>
        <dbReference type="Proteomes" id="UP000243904"/>
    </source>
</evidence>
<proteinExistence type="predicted"/>
<evidence type="ECO:0000256" key="2">
    <source>
        <dbReference type="ARBA" id="ARBA00022764"/>
    </source>
</evidence>
<dbReference type="Proteomes" id="UP000243904">
    <property type="component" value="Chromosome I"/>
</dbReference>